<dbReference type="AlphaFoldDB" id="A0A1M7E503"/>
<feature type="domain" description="N-acetyltransferase" evidence="1">
    <location>
        <begin position="35"/>
        <end position="201"/>
    </location>
</feature>
<protein>
    <submittedName>
        <fullName evidence="2">Protein N-acetyltransferase, RimJ/RimL family</fullName>
    </submittedName>
</protein>
<name>A0A1M7E503_9FLAO</name>
<dbReference type="Gene3D" id="3.40.630.30">
    <property type="match status" value="1"/>
</dbReference>
<dbReference type="SUPFAM" id="SSF55729">
    <property type="entry name" value="Acyl-CoA N-acyltransferases (Nat)"/>
    <property type="match status" value="1"/>
</dbReference>
<dbReference type="STRING" id="946677.SAMN05444484_102871"/>
<keyword evidence="2" id="KW-0808">Transferase</keyword>
<sequence>MIYCIKKDLIKVDYTQLTMKSELLQSDIILENEKVLLIPFENERNIELKEIIFDDEIWKYMGMYVRNDQDFENYIQNTLNQKAAGICYPFLIIDKATNKVAGSTRYGYLNYANQKCEIGWTWYGKDFQGTGLNKACKYELLNFGFENIQFRRIQFSADLENKKSQRAIEKLGSVKEGIFRNNYVDSEGISKDDVYYSIILEDWNLTKREYFHEFI</sequence>
<dbReference type="InterPro" id="IPR000182">
    <property type="entry name" value="GNAT_dom"/>
</dbReference>
<dbReference type="EMBL" id="FRBT01000002">
    <property type="protein sequence ID" value="SHL86814.1"/>
    <property type="molecule type" value="Genomic_DNA"/>
</dbReference>
<dbReference type="InterPro" id="IPR016181">
    <property type="entry name" value="Acyl_CoA_acyltransferase"/>
</dbReference>
<dbReference type="PANTHER" id="PTHR43610">
    <property type="entry name" value="BLL6696 PROTEIN"/>
    <property type="match status" value="1"/>
</dbReference>
<accession>A0A1M7E503</accession>
<organism evidence="2 3">
    <name type="scientific">Flavobacterium chilense</name>
    <dbReference type="NCBI Taxonomy" id="946677"/>
    <lineage>
        <taxon>Bacteria</taxon>
        <taxon>Pseudomonadati</taxon>
        <taxon>Bacteroidota</taxon>
        <taxon>Flavobacteriia</taxon>
        <taxon>Flavobacteriales</taxon>
        <taxon>Flavobacteriaceae</taxon>
        <taxon>Flavobacterium</taxon>
    </lineage>
</organism>
<dbReference type="GO" id="GO:0016747">
    <property type="term" value="F:acyltransferase activity, transferring groups other than amino-acyl groups"/>
    <property type="evidence" value="ECO:0007669"/>
    <property type="project" value="InterPro"/>
</dbReference>
<keyword evidence="3" id="KW-1185">Reference proteome</keyword>
<dbReference type="RefSeq" id="WP_245179066.1">
    <property type="nucleotide sequence ID" value="NZ_FRBT01000002.1"/>
</dbReference>
<evidence type="ECO:0000313" key="2">
    <source>
        <dbReference type="EMBL" id="SHL86814.1"/>
    </source>
</evidence>
<dbReference type="PROSITE" id="PS51186">
    <property type="entry name" value="GNAT"/>
    <property type="match status" value="1"/>
</dbReference>
<proteinExistence type="predicted"/>
<dbReference type="Pfam" id="PF13302">
    <property type="entry name" value="Acetyltransf_3"/>
    <property type="match status" value="1"/>
</dbReference>
<evidence type="ECO:0000259" key="1">
    <source>
        <dbReference type="PROSITE" id="PS51186"/>
    </source>
</evidence>
<dbReference type="PANTHER" id="PTHR43610:SF1">
    <property type="entry name" value="N-ACETYLTRANSFERASE DOMAIN-CONTAINING PROTEIN"/>
    <property type="match status" value="1"/>
</dbReference>
<evidence type="ECO:0000313" key="3">
    <source>
        <dbReference type="Proteomes" id="UP000184028"/>
    </source>
</evidence>
<dbReference type="Proteomes" id="UP000184028">
    <property type="component" value="Unassembled WGS sequence"/>
</dbReference>
<reference evidence="3" key="1">
    <citation type="submission" date="2016-11" db="EMBL/GenBank/DDBJ databases">
        <authorList>
            <person name="Varghese N."/>
            <person name="Submissions S."/>
        </authorList>
    </citation>
    <scope>NUCLEOTIDE SEQUENCE [LARGE SCALE GENOMIC DNA]</scope>
    <source>
        <strain evidence="3">DSM 24724</strain>
    </source>
</reference>
<gene>
    <name evidence="2" type="ORF">SAMN05444484_102871</name>
</gene>